<organism evidence="2">
    <name type="scientific">uncultured Rubrobacteraceae bacterium</name>
    <dbReference type="NCBI Taxonomy" id="349277"/>
    <lineage>
        <taxon>Bacteria</taxon>
        <taxon>Bacillati</taxon>
        <taxon>Actinomycetota</taxon>
        <taxon>Rubrobacteria</taxon>
        <taxon>Rubrobacterales</taxon>
        <taxon>Rubrobacteraceae</taxon>
        <taxon>environmental samples</taxon>
    </lineage>
</organism>
<feature type="region of interest" description="Disordered" evidence="1">
    <location>
        <begin position="1"/>
        <end position="67"/>
    </location>
</feature>
<protein>
    <submittedName>
        <fullName evidence="2">Uncharacterized protein</fullName>
    </submittedName>
</protein>
<evidence type="ECO:0000256" key="1">
    <source>
        <dbReference type="SAM" id="MobiDB-lite"/>
    </source>
</evidence>
<evidence type="ECO:0000313" key="2">
    <source>
        <dbReference type="EMBL" id="CAA9415095.1"/>
    </source>
</evidence>
<feature type="non-terminal residue" evidence="2">
    <location>
        <position position="67"/>
    </location>
</feature>
<dbReference type="AlphaFoldDB" id="A0A6J4PJA7"/>
<feature type="compositionally biased region" description="Basic and acidic residues" evidence="1">
    <location>
        <begin position="23"/>
        <end position="40"/>
    </location>
</feature>
<feature type="non-terminal residue" evidence="2">
    <location>
        <position position="1"/>
    </location>
</feature>
<dbReference type="EMBL" id="CADCUT010000132">
    <property type="protein sequence ID" value="CAA9415095.1"/>
    <property type="molecule type" value="Genomic_DNA"/>
</dbReference>
<reference evidence="2" key="1">
    <citation type="submission" date="2020-02" db="EMBL/GenBank/DDBJ databases">
        <authorList>
            <person name="Meier V. D."/>
        </authorList>
    </citation>
    <scope>NUCLEOTIDE SEQUENCE</scope>
    <source>
        <strain evidence="2">AVDCRST_MAG03</strain>
    </source>
</reference>
<gene>
    <name evidence="2" type="ORF">AVDCRST_MAG03-2171</name>
</gene>
<feature type="compositionally biased region" description="Basic residues" evidence="1">
    <location>
        <begin position="9"/>
        <end position="22"/>
    </location>
</feature>
<name>A0A6J4PJA7_9ACTN</name>
<sequence length="67" mass="7446">DAGSEGRLAARRRDRPGGRGRRAPPDGRDDTKGKTDEHRVSLGLPAEAPPQGRERKRRPLGRRRDPV</sequence>
<accession>A0A6J4PJA7</accession>
<proteinExistence type="predicted"/>